<dbReference type="Proteomes" id="UP000290560">
    <property type="component" value="Unassembled WGS sequence"/>
</dbReference>
<dbReference type="AlphaFoldDB" id="A0A445MKL6"/>
<reference evidence="2" key="1">
    <citation type="journal article" date="2018" name="Data Brief">
        <title>Genome sequence data from 17 accessions of Ensete ventricosum, a staple food crop for millions in Ethiopia.</title>
        <authorList>
            <person name="Yemataw Z."/>
            <person name="Muzemil S."/>
            <person name="Ambachew D."/>
            <person name="Tripathi L."/>
            <person name="Tesfaye K."/>
            <person name="Chala A."/>
            <person name="Farbos A."/>
            <person name="O'Neill P."/>
            <person name="Moore K."/>
            <person name="Grant M."/>
            <person name="Studholme D.J."/>
        </authorList>
    </citation>
    <scope>NUCLEOTIDE SEQUENCE [LARGE SCALE GENOMIC DNA]</scope>
    <source>
        <tissue evidence="2">Leaf</tissue>
    </source>
</reference>
<dbReference type="PANTHER" id="PTHR31344">
    <property type="entry name" value="NUCLEAR PORE COMPLEX PROTEIN NUP205"/>
    <property type="match status" value="1"/>
</dbReference>
<sequence>MQSILGRRVSDKEVTGGIPCAAAAPVVYLPPSADDVAEKVGDVGGKAELERRGSMVQRKGYTSDEDVDVLDTPLAHIMDKTPAPLSPSPAAEPHEESSTSNSRYNLLREEVCRPFNPCFKKLRALLWQPHSFLFALAHCVSLCCVSQDS</sequence>
<protein>
    <submittedName>
        <fullName evidence="2">Uncharacterized protein</fullName>
    </submittedName>
</protein>
<name>A0A445MKL6_ENSVE</name>
<feature type="region of interest" description="Disordered" evidence="1">
    <location>
        <begin position="78"/>
        <end position="103"/>
    </location>
</feature>
<evidence type="ECO:0000313" key="2">
    <source>
        <dbReference type="EMBL" id="RZR74799.1"/>
    </source>
</evidence>
<evidence type="ECO:0000256" key="1">
    <source>
        <dbReference type="SAM" id="MobiDB-lite"/>
    </source>
</evidence>
<dbReference type="InterPro" id="IPR021827">
    <property type="entry name" value="Nup186/Nup192/Nup205"/>
</dbReference>
<proteinExistence type="predicted"/>
<dbReference type="EMBL" id="KV876399">
    <property type="protein sequence ID" value="RZR74799.1"/>
    <property type="molecule type" value="Genomic_DNA"/>
</dbReference>
<accession>A0A445MKL6</accession>
<organism evidence="2">
    <name type="scientific">Ensete ventricosum</name>
    <name type="common">Abyssinian banana</name>
    <name type="synonym">Musa ensete</name>
    <dbReference type="NCBI Taxonomy" id="4639"/>
    <lineage>
        <taxon>Eukaryota</taxon>
        <taxon>Viridiplantae</taxon>
        <taxon>Streptophyta</taxon>
        <taxon>Embryophyta</taxon>
        <taxon>Tracheophyta</taxon>
        <taxon>Spermatophyta</taxon>
        <taxon>Magnoliopsida</taxon>
        <taxon>Liliopsida</taxon>
        <taxon>Zingiberales</taxon>
        <taxon>Musaceae</taxon>
        <taxon>Ensete</taxon>
    </lineage>
</organism>
<dbReference type="PANTHER" id="PTHR31344:SF11">
    <property type="entry name" value="NUCLEOLAR PROTEIN GAR2-LIKE PROTEIN"/>
    <property type="match status" value="1"/>
</dbReference>
<dbReference type="GO" id="GO:0005643">
    <property type="term" value="C:nuclear pore"/>
    <property type="evidence" value="ECO:0007669"/>
    <property type="project" value="InterPro"/>
</dbReference>
<gene>
    <name evidence="2" type="ORF">BHM03_00043803</name>
</gene>